<dbReference type="Proteomes" id="UP000076063">
    <property type="component" value="Unassembled WGS sequence"/>
</dbReference>
<feature type="transmembrane region" description="Helical" evidence="1">
    <location>
        <begin position="66"/>
        <end position="93"/>
    </location>
</feature>
<keyword evidence="1" id="KW-0812">Transmembrane</keyword>
<gene>
    <name evidence="2" type="ORF">SAMEA2273372_02285</name>
</gene>
<organism evidence="2 3">
    <name type="scientific">Enterobacter bugandensis</name>
    <dbReference type="NCBI Taxonomy" id="881260"/>
    <lineage>
        <taxon>Bacteria</taxon>
        <taxon>Pseudomonadati</taxon>
        <taxon>Pseudomonadota</taxon>
        <taxon>Gammaproteobacteria</taxon>
        <taxon>Enterobacterales</taxon>
        <taxon>Enterobacteriaceae</taxon>
        <taxon>Enterobacter</taxon>
    </lineage>
</organism>
<dbReference type="EMBL" id="FJZI01000004">
    <property type="protein sequence ID" value="CZX57846.1"/>
    <property type="molecule type" value="Genomic_DNA"/>
</dbReference>
<protein>
    <submittedName>
        <fullName evidence="2">Uncharacterized protein</fullName>
    </submittedName>
</protein>
<name>A0A822WMH2_9ENTR</name>
<comment type="caution">
    <text evidence="2">The sequence shown here is derived from an EMBL/GenBank/DDBJ whole genome shotgun (WGS) entry which is preliminary data.</text>
</comment>
<dbReference type="AlphaFoldDB" id="A0A822WMH2"/>
<feature type="transmembrane region" description="Helical" evidence="1">
    <location>
        <begin position="179"/>
        <end position="201"/>
    </location>
</feature>
<evidence type="ECO:0000256" key="1">
    <source>
        <dbReference type="SAM" id="Phobius"/>
    </source>
</evidence>
<evidence type="ECO:0000313" key="2">
    <source>
        <dbReference type="EMBL" id="CZX57846.1"/>
    </source>
</evidence>
<keyword evidence="1" id="KW-0472">Membrane</keyword>
<proteinExistence type="predicted"/>
<feature type="transmembrane region" description="Helical" evidence="1">
    <location>
        <begin position="146"/>
        <end position="167"/>
    </location>
</feature>
<accession>A0A822WMH2</accession>
<keyword evidence="1" id="KW-1133">Transmembrane helix</keyword>
<sequence>MVRAIRCHRQNMKTSIINGSEVSRLSVAIQNYIKKSLALSAVITGEMATDDCQRLESLKDRLKGQFGVPVGVHMTGIPLAISTLLTIFCYAMLQVSVWMLLFRLLGLPEFKVMMGVFLAAVVYCMVVMSTMFLTARGSFTGYKLHISVITLTGLMSIVYFIWTWISLLFGSVENYTPQITSLLGLGFFCLNIVWMNTSVFYRSIALTLHNRVWRK</sequence>
<reference evidence="2 3" key="1">
    <citation type="submission" date="2016-03" db="EMBL/GenBank/DDBJ databases">
        <authorList>
            <consortium name="Pathogen Informatics"/>
        </authorList>
    </citation>
    <scope>NUCLEOTIDE SEQUENCE [LARGE SCALE GENOMIC DNA]</scope>
    <source>
        <strain evidence="3">e1527</strain>
    </source>
</reference>
<evidence type="ECO:0000313" key="3">
    <source>
        <dbReference type="Proteomes" id="UP000076063"/>
    </source>
</evidence>
<feature type="transmembrane region" description="Helical" evidence="1">
    <location>
        <begin position="113"/>
        <end position="134"/>
    </location>
</feature>